<reference evidence="3" key="1">
    <citation type="submission" date="2023-08" db="EMBL/GenBank/DDBJ databases">
        <authorList>
            <person name="Alioto T."/>
            <person name="Alioto T."/>
            <person name="Gomez Garrido J."/>
        </authorList>
    </citation>
    <scope>NUCLEOTIDE SEQUENCE</scope>
</reference>
<protein>
    <submittedName>
        <fullName evidence="3">Transmembrane protein 132C</fullName>
    </submittedName>
</protein>
<dbReference type="Pfam" id="PF16070">
    <property type="entry name" value="Ig_TMEM132_4th"/>
    <property type="match status" value="1"/>
</dbReference>
<dbReference type="EMBL" id="OY660876">
    <property type="protein sequence ID" value="CAJ1071183.1"/>
    <property type="molecule type" value="Genomic_DNA"/>
</dbReference>
<feature type="domain" description="Transmembrane protein family 132 fourth" evidence="2">
    <location>
        <begin position="68"/>
        <end position="116"/>
    </location>
</feature>
<gene>
    <name evidence="3" type="ORF">XNOV1_A003478</name>
</gene>
<evidence type="ECO:0000259" key="2">
    <source>
        <dbReference type="Pfam" id="PF16070"/>
    </source>
</evidence>
<sequence length="128" mass="13769">MAFAFSRSMRKVNRDKGACIMSHRLSDSWGHGHSVASELRSGPGAEQADDGGEVTWQLGVSTLTCLGGIVLLAMDTEILNTAAPTEQTISVPEKVVTMRTDGALSDVTEAVESRSNRRTGYQEIEKLS</sequence>
<dbReference type="AlphaFoldDB" id="A0AAV1GF84"/>
<dbReference type="InterPro" id="IPR031437">
    <property type="entry name" value="Ig_TMEM132_4th"/>
</dbReference>
<evidence type="ECO:0000256" key="1">
    <source>
        <dbReference type="SAM" id="MobiDB-lite"/>
    </source>
</evidence>
<keyword evidence="3" id="KW-0472">Membrane</keyword>
<name>A0AAV1GF84_XYRNO</name>
<keyword evidence="4" id="KW-1185">Reference proteome</keyword>
<accession>A0AAV1GF84</accession>
<proteinExistence type="predicted"/>
<feature type="region of interest" description="Disordered" evidence="1">
    <location>
        <begin position="108"/>
        <end position="128"/>
    </location>
</feature>
<feature type="region of interest" description="Disordered" evidence="1">
    <location>
        <begin position="29"/>
        <end position="50"/>
    </location>
</feature>
<dbReference type="Proteomes" id="UP001178508">
    <property type="component" value="Chromosome 13"/>
</dbReference>
<evidence type="ECO:0000313" key="3">
    <source>
        <dbReference type="EMBL" id="CAJ1071183.1"/>
    </source>
</evidence>
<organism evidence="3 4">
    <name type="scientific">Xyrichtys novacula</name>
    <name type="common">Pearly razorfish</name>
    <name type="synonym">Hemipteronotus novacula</name>
    <dbReference type="NCBI Taxonomy" id="13765"/>
    <lineage>
        <taxon>Eukaryota</taxon>
        <taxon>Metazoa</taxon>
        <taxon>Chordata</taxon>
        <taxon>Craniata</taxon>
        <taxon>Vertebrata</taxon>
        <taxon>Euteleostomi</taxon>
        <taxon>Actinopterygii</taxon>
        <taxon>Neopterygii</taxon>
        <taxon>Teleostei</taxon>
        <taxon>Neoteleostei</taxon>
        <taxon>Acanthomorphata</taxon>
        <taxon>Eupercaria</taxon>
        <taxon>Labriformes</taxon>
        <taxon>Labridae</taxon>
        <taxon>Xyrichtys</taxon>
    </lineage>
</organism>
<keyword evidence="3" id="KW-0812">Transmembrane</keyword>
<evidence type="ECO:0000313" key="4">
    <source>
        <dbReference type="Proteomes" id="UP001178508"/>
    </source>
</evidence>